<feature type="domain" description="Resolvase/invertase-type recombinase catalytic" evidence="3">
    <location>
        <begin position="24"/>
        <end position="174"/>
    </location>
</feature>
<dbReference type="PROSITE" id="PS51736">
    <property type="entry name" value="RECOMBINASES_3"/>
    <property type="match status" value="1"/>
</dbReference>
<evidence type="ECO:0000313" key="5">
    <source>
        <dbReference type="Proteomes" id="UP000321204"/>
    </source>
</evidence>
<dbReference type="CDD" id="cd00338">
    <property type="entry name" value="Ser_Recombinase"/>
    <property type="match status" value="1"/>
</dbReference>
<keyword evidence="5" id="KW-1185">Reference proteome</keyword>
<dbReference type="PANTHER" id="PTHR30461">
    <property type="entry name" value="DNA-INVERTASE FROM LAMBDOID PROPHAGE"/>
    <property type="match status" value="1"/>
</dbReference>
<organism evidence="4 5">
    <name type="scientific">Flavisolibacter ginsenosidimutans</name>
    <dbReference type="NCBI Taxonomy" id="661481"/>
    <lineage>
        <taxon>Bacteria</taxon>
        <taxon>Pseudomonadati</taxon>
        <taxon>Bacteroidota</taxon>
        <taxon>Chitinophagia</taxon>
        <taxon>Chitinophagales</taxon>
        <taxon>Chitinophagaceae</taxon>
        <taxon>Flavisolibacter</taxon>
    </lineage>
</organism>
<protein>
    <submittedName>
        <fullName evidence="4">Recombinase family protein</fullName>
    </submittedName>
</protein>
<keyword evidence="1" id="KW-0238">DNA-binding</keyword>
<reference evidence="4 5" key="1">
    <citation type="journal article" date="2015" name="Int. J. Syst. Evol. Microbiol.">
        <title>Flavisolibacter ginsenosidimutans sp. nov., with ginsenoside-converting activity isolated from soil used for cultivating ginseng.</title>
        <authorList>
            <person name="Zhao Y."/>
            <person name="Liu Q."/>
            <person name="Kang M.S."/>
            <person name="Jin F."/>
            <person name="Yu H."/>
            <person name="Im W.T."/>
        </authorList>
    </citation>
    <scope>NUCLEOTIDE SEQUENCE [LARGE SCALE GENOMIC DNA]</scope>
    <source>
        <strain evidence="4 5">Gsoil 636</strain>
    </source>
</reference>
<dbReference type="RefSeq" id="WP_146788364.1">
    <property type="nucleotide sequence ID" value="NZ_BAABIO010000003.1"/>
</dbReference>
<dbReference type="AlphaFoldDB" id="A0A5B8UK74"/>
<dbReference type="Pfam" id="PF00239">
    <property type="entry name" value="Resolvase"/>
    <property type="match status" value="1"/>
</dbReference>
<evidence type="ECO:0000256" key="2">
    <source>
        <dbReference type="ARBA" id="ARBA00023172"/>
    </source>
</evidence>
<dbReference type="OrthoDB" id="670820at2"/>
<keyword evidence="2" id="KW-0233">DNA recombination</keyword>
<dbReference type="Gene3D" id="3.40.50.1390">
    <property type="entry name" value="Resolvase, N-terminal catalytic domain"/>
    <property type="match status" value="1"/>
</dbReference>
<gene>
    <name evidence="4" type="ORF">FSB75_13320</name>
</gene>
<dbReference type="GO" id="GO:0000150">
    <property type="term" value="F:DNA strand exchange activity"/>
    <property type="evidence" value="ECO:0007669"/>
    <property type="project" value="InterPro"/>
</dbReference>
<dbReference type="PANTHER" id="PTHR30461:SF2">
    <property type="entry name" value="SERINE RECOMBINASE PINE-RELATED"/>
    <property type="match status" value="1"/>
</dbReference>
<dbReference type="InterPro" id="IPR036162">
    <property type="entry name" value="Resolvase-like_N_sf"/>
</dbReference>
<dbReference type="SMART" id="SM00857">
    <property type="entry name" value="Resolvase"/>
    <property type="match status" value="1"/>
</dbReference>
<name>A0A5B8UK74_9BACT</name>
<dbReference type="GO" id="GO:0003677">
    <property type="term" value="F:DNA binding"/>
    <property type="evidence" value="ECO:0007669"/>
    <property type="project" value="UniProtKB-KW"/>
</dbReference>
<evidence type="ECO:0000259" key="3">
    <source>
        <dbReference type="PROSITE" id="PS51736"/>
    </source>
</evidence>
<sequence length="187" mass="21275">MSLDAFKQFGHQSSLRVVTNSMKNAVVYTRVSSKEQADTNLSLDFQRRVIEEYAAKQGLSILSYFGGTYESAKTDGRKEFLRMLEFIKKHRGKVSHILVYTLDRFSRTGGGAIKLAQDLREKYGVSVFAVTQPTDTSNPSGVLHQNIQLLFSEFDNQLRKQRAVAGMKEKFQKRRMGHPCTTGLRHH</sequence>
<dbReference type="EMBL" id="CP042433">
    <property type="protein sequence ID" value="QEC56836.1"/>
    <property type="molecule type" value="Genomic_DNA"/>
</dbReference>
<dbReference type="Proteomes" id="UP000321204">
    <property type="component" value="Chromosome"/>
</dbReference>
<dbReference type="KEGG" id="fgg:FSB75_13320"/>
<accession>A0A5B8UK74</accession>
<dbReference type="InterPro" id="IPR006119">
    <property type="entry name" value="Resolv_N"/>
</dbReference>
<evidence type="ECO:0000313" key="4">
    <source>
        <dbReference type="EMBL" id="QEC56836.1"/>
    </source>
</evidence>
<dbReference type="InterPro" id="IPR050639">
    <property type="entry name" value="SSR_resolvase"/>
</dbReference>
<evidence type="ECO:0000256" key="1">
    <source>
        <dbReference type="ARBA" id="ARBA00023125"/>
    </source>
</evidence>
<dbReference type="SUPFAM" id="SSF53041">
    <property type="entry name" value="Resolvase-like"/>
    <property type="match status" value="1"/>
</dbReference>
<proteinExistence type="predicted"/>